<feature type="transmembrane region" description="Helical" evidence="1">
    <location>
        <begin position="12"/>
        <end position="31"/>
    </location>
</feature>
<evidence type="ECO:0000313" key="4">
    <source>
        <dbReference type="Proteomes" id="UP000241736"/>
    </source>
</evidence>
<organism evidence="3 4">
    <name type="scientific">Arenimonas caeni</name>
    <dbReference type="NCBI Taxonomy" id="2058085"/>
    <lineage>
        <taxon>Bacteria</taxon>
        <taxon>Pseudomonadati</taxon>
        <taxon>Pseudomonadota</taxon>
        <taxon>Gammaproteobacteria</taxon>
        <taxon>Lysobacterales</taxon>
        <taxon>Lysobacteraceae</taxon>
        <taxon>Arenimonas</taxon>
    </lineage>
</organism>
<dbReference type="PANTHER" id="PTHR28008">
    <property type="entry name" value="DOMAIN PROTEIN, PUTATIVE (AFU_ORTHOLOGUE AFUA_3G10980)-RELATED"/>
    <property type="match status" value="1"/>
</dbReference>
<keyword evidence="1" id="KW-0472">Membrane</keyword>
<reference evidence="3 4" key="1">
    <citation type="submission" date="2018-03" db="EMBL/GenBank/DDBJ databases">
        <title>Arenimonas caeni sp. nov., isolated from activated sludge.</title>
        <authorList>
            <person name="Liu H."/>
        </authorList>
    </citation>
    <scope>NUCLEOTIDE SEQUENCE [LARGE SCALE GENOMIC DNA]</scope>
    <source>
        <strain evidence="4">z29</strain>
    </source>
</reference>
<comment type="caution">
    <text evidence="3">The sequence shown here is derived from an EMBL/GenBank/DDBJ whole genome shotgun (WGS) entry which is preliminary data.</text>
</comment>
<evidence type="ECO:0000259" key="2">
    <source>
        <dbReference type="Pfam" id="PF04892"/>
    </source>
</evidence>
<keyword evidence="1" id="KW-1133">Transmembrane helix</keyword>
<feature type="transmembrane region" description="Helical" evidence="1">
    <location>
        <begin position="67"/>
        <end position="87"/>
    </location>
</feature>
<dbReference type="Pfam" id="PF04892">
    <property type="entry name" value="VanZ"/>
    <property type="match status" value="1"/>
</dbReference>
<gene>
    <name evidence="3" type="ORF">C6N40_07505</name>
</gene>
<protein>
    <recommendedName>
        <fullName evidence="2">VanZ-like domain-containing protein</fullName>
    </recommendedName>
</protein>
<dbReference type="OrthoDB" id="3790495at2"/>
<dbReference type="InterPro" id="IPR006976">
    <property type="entry name" value="VanZ-like"/>
</dbReference>
<feature type="domain" description="VanZ-like" evidence="2">
    <location>
        <begin position="41"/>
        <end position="112"/>
    </location>
</feature>
<accession>A0A2P6M8P9</accession>
<dbReference type="EMBL" id="PVLF01000010">
    <property type="protein sequence ID" value="PRH82356.1"/>
    <property type="molecule type" value="Genomic_DNA"/>
</dbReference>
<keyword evidence="1" id="KW-0812">Transmembrane</keyword>
<dbReference type="RefSeq" id="WP_106990399.1">
    <property type="nucleotide sequence ID" value="NZ_JAVEVW010000018.1"/>
</dbReference>
<name>A0A2P6M8P9_9GAMM</name>
<proteinExistence type="predicted"/>
<feature type="transmembrane region" description="Helical" evidence="1">
    <location>
        <begin position="43"/>
        <end position="60"/>
    </location>
</feature>
<evidence type="ECO:0000313" key="3">
    <source>
        <dbReference type="EMBL" id="PRH82356.1"/>
    </source>
</evidence>
<evidence type="ECO:0000256" key="1">
    <source>
        <dbReference type="SAM" id="Phobius"/>
    </source>
</evidence>
<feature type="transmembrane region" description="Helical" evidence="1">
    <location>
        <begin position="99"/>
        <end position="120"/>
    </location>
</feature>
<dbReference type="NCBIfam" id="NF037970">
    <property type="entry name" value="vanZ_1"/>
    <property type="match status" value="1"/>
</dbReference>
<dbReference type="Proteomes" id="UP000241736">
    <property type="component" value="Unassembled WGS sequence"/>
</dbReference>
<dbReference type="AlphaFoldDB" id="A0A2P6M8P9"/>
<dbReference type="PANTHER" id="PTHR28008:SF1">
    <property type="entry name" value="DOMAIN PROTEIN, PUTATIVE (AFU_ORTHOLOGUE AFUA_3G10980)-RELATED"/>
    <property type="match status" value="1"/>
</dbReference>
<keyword evidence="4" id="KW-1185">Reference proteome</keyword>
<sequence>MRLRDFRQPALWLGIWVFGWALCITLSLVPAIGLPGPQGSDKIGHFLAYFTLTAWAVLTFRSRRAHLLAALALVGLGVAMEFAQAQLTTVRLGDVRDALANTLGVATGLALTFTPLARLLEWLDGRLFTRGARNS</sequence>